<sequence>MKDQLRNFVLGMNLEGNKVSLTNKFRRITADVARRIPELPNRLKQMADIEQFLADRTGDFLRPGDTDGEFDACNLLHWLSLAEEANVAFVEARPVLTLTEGEVSALSGKVKIAGSAVTRRLEKALSQLAVQDGQSERSPREPIGDCAEKAAQAMDDVPEGWMVRHVRAGPSTLKALAGTGLLEDTAPQVRFGPDVEVGPGWYRVGNRRHIDVADARLVSSVVTGPVSDEQVYVARPWITAARWFEGVDPHRGMDGPAGRGRWPAEWRVFVEQGEVIGVANYYGWTDAMSPESAKMALEAKALAERIIDVAQQRSVVPVHPDFEVQTLNAERKTLLRERFPEGSFNCTLDFIESENGLLLLEGGPAFHPKMGGGHPCAFLGRNRPEGVCFQVGPSIHPLVPYTWTEENANSSVTLSFEETSEMAQNPRLPRNGLS</sequence>
<evidence type="ECO:0000313" key="2">
    <source>
        <dbReference type="Proteomes" id="UP000252419"/>
    </source>
</evidence>
<proteinExistence type="predicted"/>
<dbReference type="EMBL" id="JPWA01000001">
    <property type="protein sequence ID" value="RCK07644.1"/>
    <property type="molecule type" value="Genomic_DNA"/>
</dbReference>
<dbReference type="AlphaFoldDB" id="A0A367UJY6"/>
<name>A0A367UJY6_9PROT</name>
<evidence type="ECO:0000313" key="1">
    <source>
        <dbReference type="EMBL" id="RCK07644.1"/>
    </source>
</evidence>
<dbReference type="Proteomes" id="UP000252419">
    <property type="component" value="Unassembled WGS sequence"/>
</dbReference>
<gene>
    <name evidence="1" type="ORF">TH5_00785</name>
</gene>
<keyword evidence="2" id="KW-1185">Reference proteome</keyword>
<accession>A0A367UJY6</accession>
<dbReference type="RefSeq" id="WP_114120115.1">
    <property type="nucleotide sequence ID" value="NZ_JPWA01000001.1"/>
</dbReference>
<protein>
    <submittedName>
        <fullName evidence="1">Uncharacterized protein</fullName>
    </submittedName>
</protein>
<organism evidence="1 2">
    <name type="scientific">Thalassospira xianhensis MCCC 1A02616</name>
    <dbReference type="NCBI Taxonomy" id="1177929"/>
    <lineage>
        <taxon>Bacteria</taxon>
        <taxon>Pseudomonadati</taxon>
        <taxon>Pseudomonadota</taxon>
        <taxon>Alphaproteobacteria</taxon>
        <taxon>Rhodospirillales</taxon>
        <taxon>Thalassospiraceae</taxon>
        <taxon>Thalassospira</taxon>
    </lineage>
</organism>
<reference evidence="1 2" key="1">
    <citation type="submission" date="2014-07" db="EMBL/GenBank/DDBJ databases">
        <title>Draft genome sequence of Thalassospira xianhensis P-4 (MCCC 1A02616).</title>
        <authorList>
            <person name="Lai Q."/>
            <person name="Shao Z."/>
        </authorList>
    </citation>
    <scope>NUCLEOTIDE SEQUENCE [LARGE SCALE GENOMIC DNA]</scope>
    <source>
        <strain evidence="1 2">MCCC 1A02616</strain>
    </source>
</reference>
<comment type="caution">
    <text evidence="1">The sequence shown here is derived from an EMBL/GenBank/DDBJ whole genome shotgun (WGS) entry which is preliminary data.</text>
</comment>